<dbReference type="GO" id="GO:0008893">
    <property type="term" value="F:guanosine-3',5'-bis(diphosphate) 3'-diphosphatase activity"/>
    <property type="evidence" value="ECO:0007669"/>
    <property type="project" value="UniProtKB-EC"/>
</dbReference>
<evidence type="ECO:0000256" key="5">
    <source>
        <dbReference type="ARBA" id="ARBA00024387"/>
    </source>
</evidence>
<dbReference type="SUPFAM" id="SSF48452">
    <property type="entry name" value="TPR-like"/>
    <property type="match status" value="1"/>
</dbReference>
<dbReference type="WBParaSite" id="TCONS_00010655.p1">
    <property type="protein sequence ID" value="TCONS_00010655.p1"/>
    <property type="gene ID" value="XLOC_004090"/>
</dbReference>
<dbReference type="EC" id="3.1.7.2" evidence="5"/>
<dbReference type="CDD" id="cd00077">
    <property type="entry name" value="HDc"/>
    <property type="match status" value="1"/>
</dbReference>
<dbReference type="PANTHER" id="PTHR46246">
    <property type="entry name" value="GUANOSINE-3',5'-BIS(DIPHOSPHATE) 3'-PYROPHOSPHOHYDROLASE MESH1"/>
    <property type="match status" value="1"/>
</dbReference>
<feature type="region of interest" description="Disordered" evidence="12">
    <location>
        <begin position="320"/>
        <end position="343"/>
    </location>
</feature>
<comment type="catalytic activity">
    <reaction evidence="11">
        <text>guanosine 3',5'-bis(diphosphate) + H2O = GDP + diphosphate + H(+)</text>
        <dbReference type="Rhea" id="RHEA:14253"/>
        <dbReference type="ChEBI" id="CHEBI:15377"/>
        <dbReference type="ChEBI" id="CHEBI:15378"/>
        <dbReference type="ChEBI" id="CHEBI:33019"/>
        <dbReference type="ChEBI" id="CHEBI:58189"/>
        <dbReference type="ChEBI" id="CHEBI:77828"/>
        <dbReference type="EC" id="3.1.7.2"/>
    </reaction>
</comment>
<keyword evidence="2" id="KW-0479">Metal-binding</keyword>
<evidence type="ECO:0000256" key="1">
    <source>
        <dbReference type="ARBA" id="ARBA00001936"/>
    </source>
</evidence>
<dbReference type="InterPro" id="IPR052194">
    <property type="entry name" value="MESH1"/>
</dbReference>
<feature type="compositionally biased region" description="Polar residues" evidence="12">
    <location>
        <begin position="320"/>
        <end position="330"/>
    </location>
</feature>
<evidence type="ECO:0000313" key="15">
    <source>
        <dbReference type="WBParaSite" id="TCONS_00010655.p1"/>
    </source>
</evidence>
<accession>A0AAF5DE03</accession>
<evidence type="ECO:0000256" key="6">
    <source>
        <dbReference type="ARBA" id="ARBA00037781"/>
    </source>
</evidence>
<reference evidence="15" key="1">
    <citation type="submission" date="2024-02" db="UniProtKB">
        <authorList>
            <consortium name="WormBaseParasite"/>
        </authorList>
    </citation>
    <scope>IDENTIFICATION</scope>
</reference>
<comment type="similarity">
    <text evidence="7">Belongs to the MESH1 family.</text>
</comment>
<dbReference type="InterPro" id="IPR003607">
    <property type="entry name" value="HD/PDEase_dom"/>
</dbReference>
<protein>
    <recommendedName>
        <fullName evidence="8">Guanosine-3',5'-bis(diphosphate) 3'-pyrophosphohydrolase MESH1</fullName>
        <ecNumber evidence="5">3.1.7.2</ecNumber>
    </recommendedName>
    <alternativeName>
        <fullName evidence="9">Metazoan SpoT homolog 1</fullName>
    </alternativeName>
    <alternativeName>
        <fullName evidence="10">Penta-phosphate guanosine-3'-pyrophosphohydrolase</fullName>
    </alternativeName>
</protein>
<dbReference type="InterPro" id="IPR049039">
    <property type="entry name" value="RMD1-3_a_helical_rpt"/>
</dbReference>
<evidence type="ECO:0000256" key="7">
    <source>
        <dbReference type="ARBA" id="ARBA00038354"/>
    </source>
</evidence>
<evidence type="ECO:0000313" key="14">
    <source>
        <dbReference type="Proteomes" id="UP000035681"/>
    </source>
</evidence>
<evidence type="ECO:0000256" key="4">
    <source>
        <dbReference type="ARBA" id="ARBA00023211"/>
    </source>
</evidence>
<organism evidence="14 15">
    <name type="scientific">Strongyloides stercoralis</name>
    <name type="common">Threadworm</name>
    <dbReference type="NCBI Taxonomy" id="6248"/>
    <lineage>
        <taxon>Eukaryota</taxon>
        <taxon>Metazoa</taxon>
        <taxon>Ecdysozoa</taxon>
        <taxon>Nematoda</taxon>
        <taxon>Chromadorea</taxon>
        <taxon>Rhabditida</taxon>
        <taxon>Tylenchina</taxon>
        <taxon>Panagrolaimomorpha</taxon>
        <taxon>Strongyloidoidea</taxon>
        <taxon>Strongyloididae</taxon>
        <taxon>Strongyloides</taxon>
    </lineage>
</organism>
<evidence type="ECO:0000256" key="3">
    <source>
        <dbReference type="ARBA" id="ARBA00022801"/>
    </source>
</evidence>
<comment type="cofactor">
    <cofactor evidence="1">
        <name>Mn(2+)</name>
        <dbReference type="ChEBI" id="CHEBI:29035"/>
    </cofactor>
</comment>
<dbReference type="Gene3D" id="1.25.40.10">
    <property type="entry name" value="Tetratricopeptide repeat domain"/>
    <property type="match status" value="1"/>
</dbReference>
<evidence type="ECO:0000256" key="10">
    <source>
        <dbReference type="ARBA" id="ARBA00041770"/>
    </source>
</evidence>
<dbReference type="GO" id="GO:0046872">
    <property type="term" value="F:metal ion binding"/>
    <property type="evidence" value="ECO:0007669"/>
    <property type="project" value="UniProtKB-KW"/>
</dbReference>
<dbReference type="PANTHER" id="PTHR46246:SF1">
    <property type="entry name" value="GUANOSINE-3',5'-BIS(DIPHOSPHATE) 3'-PYROPHOSPHOHYDROLASE MESH1"/>
    <property type="match status" value="1"/>
</dbReference>
<dbReference type="Pfam" id="PF21033">
    <property type="entry name" value="RMD1-3"/>
    <property type="match status" value="1"/>
</dbReference>
<feature type="domain" description="HD/PDEase" evidence="13">
    <location>
        <begin position="379"/>
        <end position="487"/>
    </location>
</feature>
<keyword evidence="3" id="KW-0378">Hydrolase</keyword>
<evidence type="ECO:0000259" key="13">
    <source>
        <dbReference type="SMART" id="SM00471"/>
    </source>
</evidence>
<dbReference type="FunFam" id="1.10.3210.10:FF:000012">
    <property type="entry name" value="HD domain containing 3"/>
    <property type="match status" value="1"/>
</dbReference>
<dbReference type="Gene3D" id="1.10.3210.10">
    <property type="entry name" value="Hypothetical protein af1432"/>
    <property type="match status" value="1"/>
</dbReference>
<dbReference type="InterPro" id="IPR011990">
    <property type="entry name" value="TPR-like_helical_dom_sf"/>
</dbReference>
<dbReference type="AlphaFoldDB" id="A0AAF5DE03"/>
<name>A0AAF5DE03_STRER</name>
<evidence type="ECO:0000256" key="8">
    <source>
        <dbReference type="ARBA" id="ARBA00040793"/>
    </source>
</evidence>
<dbReference type="Proteomes" id="UP000035681">
    <property type="component" value="Unplaced"/>
</dbReference>
<dbReference type="SUPFAM" id="SSF109604">
    <property type="entry name" value="HD-domain/PDEase-like"/>
    <property type="match status" value="1"/>
</dbReference>
<evidence type="ECO:0000256" key="2">
    <source>
        <dbReference type="ARBA" id="ARBA00022723"/>
    </source>
</evidence>
<dbReference type="Pfam" id="PF13328">
    <property type="entry name" value="HD_4"/>
    <property type="match status" value="1"/>
</dbReference>
<sequence>FVRLFSTSRTTFLRCGGKQKFQNGGSTKFRSYIKKVAIGTGTTGSLLGLSFWGSSKSDEEHSRFSAIPSKDKEAHNVDLIIHETDALYNNYLIDNAYAILRKHSHSTNSELLWRLARVLCEKGKLSKDVGERKEFFTQAYNVCKKALDNEPIEGSSGTHKWMGIILDYVGEIEGSKSRIKKSYEVKEHLSRALELNPLDATTWYILGVWHFTFADMPSYQYYIAKAIFATPPSSTYEEALSYFEKAETVQPDFYSKNTYYLAECYDRLGRKDDAKRYYMKAFKMPVISIDDKEVHENAFKKLKGLGVKDSELVEKLYPELSTNNSNDNQGSPPPPYESPTQKTFDDMVLPIPVEGMALVIKAADFAARRHRFQKRKDHKGTPYINHPLGVAYILTNEGKIFDPVTLAAAILHDTVEDTKTTIEEINSQFGTEVGNIVSECTDDKSLPKDVRKKLQIETAASHSFKAKLVHLADKLYNIRDLSRNTPAGWDTRRIKNYYKWSKEVVDQIRGTNEALEKALDKIFDEKC</sequence>
<comment type="function">
    <text evidence="6">ppGpp hydrolyzing enzyme involved in starvation response.</text>
</comment>
<evidence type="ECO:0000256" key="12">
    <source>
        <dbReference type="SAM" id="MobiDB-lite"/>
    </source>
</evidence>
<keyword evidence="4" id="KW-0464">Manganese</keyword>
<keyword evidence="14" id="KW-1185">Reference proteome</keyword>
<evidence type="ECO:0000256" key="9">
    <source>
        <dbReference type="ARBA" id="ARBA00041464"/>
    </source>
</evidence>
<evidence type="ECO:0000256" key="11">
    <source>
        <dbReference type="ARBA" id="ARBA00047968"/>
    </source>
</evidence>
<proteinExistence type="inferred from homology"/>
<dbReference type="SMART" id="SM00471">
    <property type="entry name" value="HDc"/>
    <property type="match status" value="1"/>
</dbReference>